<accession>A0A0A9DGJ0</accession>
<reference evidence="1" key="2">
    <citation type="journal article" date="2015" name="Data Brief">
        <title>Shoot transcriptome of the giant reed, Arundo donax.</title>
        <authorList>
            <person name="Barrero R.A."/>
            <person name="Guerrero F.D."/>
            <person name="Moolhuijzen P."/>
            <person name="Goolsby J.A."/>
            <person name="Tidwell J."/>
            <person name="Bellgard S.E."/>
            <person name="Bellgard M.I."/>
        </authorList>
    </citation>
    <scope>NUCLEOTIDE SEQUENCE</scope>
    <source>
        <tissue evidence="1">Shoot tissue taken approximately 20 cm above the soil surface</tissue>
    </source>
</reference>
<reference evidence="1" key="1">
    <citation type="submission" date="2014-09" db="EMBL/GenBank/DDBJ databases">
        <authorList>
            <person name="Magalhaes I.L.F."/>
            <person name="Oliveira U."/>
            <person name="Santos F.R."/>
            <person name="Vidigal T.H.D.A."/>
            <person name="Brescovit A.D."/>
            <person name="Santos A.J."/>
        </authorList>
    </citation>
    <scope>NUCLEOTIDE SEQUENCE</scope>
    <source>
        <tissue evidence="1">Shoot tissue taken approximately 20 cm above the soil surface</tissue>
    </source>
</reference>
<protein>
    <submittedName>
        <fullName evidence="1">Uncharacterized protein</fullName>
    </submittedName>
</protein>
<organism evidence="1">
    <name type="scientific">Arundo donax</name>
    <name type="common">Giant reed</name>
    <name type="synonym">Donax arundinaceus</name>
    <dbReference type="NCBI Taxonomy" id="35708"/>
    <lineage>
        <taxon>Eukaryota</taxon>
        <taxon>Viridiplantae</taxon>
        <taxon>Streptophyta</taxon>
        <taxon>Embryophyta</taxon>
        <taxon>Tracheophyta</taxon>
        <taxon>Spermatophyta</taxon>
        <taxon>Magnoliopsida</taxon>
        <taxon>Liliopsida</taxon>
        <taxon>Poales</taxon>
        <taxon>Poaceae</taxon>
        <taxon>PACMAD clade</taxon>
        <taxon>Arundinoideae</taxon>
        <taxon>Arundineae</taxon>
        <taxon>Arundo</taxon>
    </lineage>
</organism>
<proteinExistence type="predicted"/>
<sequence>MRSFGLLA</sequence>
<evidence type="ECO:0000313" key="1">
    <source>
        <dbReference type="EMBL" id="JAD87674.1"/>
    </source>
</evidence>
<dbReference type="EMBL" id="GBRH01210221">
    <property type="protein sequence ID" value="JAD87674.1"/>
    <property type="molecule type" value="Transcribed_RNA"/>
</dbReference>
<name>A0A0A9DGJ0_ARUDO</name>